<dbReference type="EMBL" id="JAIOUQ010000001">
    <property type="protein sequence ID" value="MBZ2164465.1"/>
    <property type="molecule type" value="Genomic_DNA"/>
</dbReference>
<comment type="caution">
    <text evidence="1">The sequence shown here is derived from an EMBL/GenBank/DDBJ whole genome shotgun (WGS) entry which is preliminary data.</text>
</comment>
<dbReference type="Proteomes" id="UP000825933">
    <property type="component" value="Unassembled WGS sequence"/>
</dbReference>
<dbReference type="InterPro" id="IPR016541">
    <property type="entry name" value="UCP008505"/>
</dbReference>
<proteinExistence type="predicted"/>
<dbReference type="RefSeq" id="WP_223790147.1">
    <property type="nucleotide sequence ID" value="NZ_JAIOUQ010000001.1"/>
</dbReference>
<sequence>MTDFEYIIDSSVILRRAVGQTFELDLFPFHWKNFDEKIQDGIFVSVPSVKTEINVRNKAALKWSNNNNIMFDVDMADPKVVSKLNFLSSTFPIWYEKGIEKPVWADPELIAFAMAHNKVLVTCEKCNINGREHNFRIPTICSKLGAYCHIRGKYTKNIPFTNSFQCIDFQELIEREKLYES</sequence>
<protein>
    <submittedName>
        <fullName evidence="1">DUF4411 family protein</fullName>
    </submittedName>
</protein>
<evidence type="ECO:0000313" key="2">
    <source>
        <dbReference type="Proteomes" id="UP000825933"/>
    </source>
</evidence>
<evidence type="ECO:0000313" key="1">
    <source>
        <dbReference type="EMBL" id="MBZ2164465.1"/>
    </source>
</evidence>
<keyword evidence="2" id="KW-1185">Reference proteome</keyword>
<organism evidence="1 2">
    <name type="scientific">Methanobacterium spitsbergense</name>
    <dbReference type="NCBI Taxonomy" id="2874285"/>
    <lineage>
        <taxon>Archaea</taxon>
        <taxon>Methanobacteriati</taxon>
        <taxon>Methanobacteriota</taxon>
        <taxon>Methanomada group</taxon>
        <taxon>Methanobacteria</taxon>
        <taxon>Methanobacteriales</taxon>
        <taxon>Methanobacteriaceae</taxon>
        <taxon>Methanobacterium</taxon>
    </lineage>
</organism>
<gene>
    <name evidence="1" type="ORF">K8N75_00140</name>
</gene>
<accession>A0A8T5UYG8</accession>
<dbReference type="AlphaFoldDB" id="A0A8T5UYG8"/>
<name>A0A8T5UYG8_9EURY</name>
<reference evidence="2" key="1">
    <citation type="journal article" date="2022" name="Microbiol. Resour. Announc.">
        <title>Draft Genome Sequence of a Methanogenic Archaeon from West Spitsbergen Permafrost.</title>
        <authorList>
            <person name="Trubitsyn V."/>
            <person name="Rivkina E."/>
            <person name="Shcherbakova V."/>
        </authorList>
    </citation>
    <scope>NUCLEOTIDE SEQUENCE [LARGE SCALE GENOMIC DNA]</scope>
    <source>
        <strain evidence="2">VT</strain>
    </source>
</reference>
<dbReference type="Pfam" id="PF14367">
    <property type="entry name" value="DUF4411"/>
    <property type="match status" value="1"/>
</dbReference>